<dbReference type="Proteomes" id="UP000673975">
    <property type="component" value="Unassembled WGS sequence"/>
</dbReference>
<accession>A0A8J7RSY9</accession>
<evidence type="ECO:0000259" key="4">
    <source>
        <dbReference type="Pfam" id="PF18962"/>
    </source>
</evidence>
<feature type="region of interest" description="Disordered" evidence="2">
    <location>
        <begin position="1"/>
        <end position="23"/>
    </location>
</feature>
<dbReference type="InterPro" id="IPR013783">
    <property type="entry name" value="Ig-like_fold"/>
</dbReference>
<dbReference type="Gene3D" id="3.20.20.80">
    <property type="entry name" value="Glycosidases"/>
    <property type="match status" value="1"/>
</dbReference>
<reference evidence="5" key="1">
    <citation type="submission" date="2021-02" db="EMBL/GenBank/DDBJ databases">
        <title>Natronogracilivirga saccharolytica gen. nov. sp. nov. a new anaerobic, haloalkiliphilic carbohydrate-fermenting bacterium from soda lake and proposing of Cyclonatronumiaceae fam. nov. in the phylum Balneolaeota.</title>
        <authorList>
            <person name="Zhilina T.N."/>
            <person name="Sorokin D.Y."/>
            <person name="Zavarzina D.G."/>
            <person name="Toshchakov S.V."/>
            <person name="Kublanov I.V."/>
        </authorList>
    </citation>
    <scope>NUCLEOTIDE SEQUENCE</scope>
    <source>
        <strain evidence="5">Z-1702</strain>
    </source>
</reference>
<dbReference type="PANTHER" id="PTHR43405">
    <property type="entry name" value="GLYCOSYL HYDROLASE DIGH"/>
    <property type="match status" value="1"/>
</dbReference>
<dbReference type="InterPro" id="IPR026444">
    <property type="entry name" value="Secre_tail"/>
</dbReference>
<sequence length="591" mass="67768">MFSSTVTAQNAIQNESPEPPKEEFRSYWLATAAAMDWPPRTTDPDEQKDALRDIIHNTKEMGLNAIVFQVVPRGDAFYESERLPWSSWLTGPEHQGTPGEDPGWDPLAFAIEESHKLGLELHAWYNVYMVNRAEYDRSPDSDPPHVYYSNPEWIEKVPTYDQTWSWINPAFPDAREWIVGNVVEIVENYDVDGIHFDFIRYGQNYDRDDSLMQEHNPSGKDNISDWRRENINIFARDVYAAVKDVKPWVKVGSTPVGHYRQSGGWAAGYGYSQYYQDSRRWVEEEVHDYVAPQLYWDIGAPGDGGEHAPRFEWLVDDWSNDMRGRHYYIGTGPYRAEIKPELQAQIDTVRNSPAPGHMHFSYKDISDNPFGDRYRSKAIVPPMPWMSMRTPGRVNNLSYDTEGNSVTLSWEEPDPGRGEDHPFFRYVVYRAKAGEVISDQAIIDDAARIVEITGEREFTDEPEVGASDEDYVYYVTAISRNNVEGDFEKADITLVSAEDDGMVAHQLELDQNYPNPFNPTTEIRFEVPSNDHVRLTVYDPLGRQITTLVNEELPSGSHEVTFDGTGLSSGMYIYRLESGSLQMTRKMMLVK</sequence>
<dbReference type="InterPro" id="IPR003790">
    <property type="entry name" value="GHL10"/>
</dbReference>
<dbReference type="Gene3D" id="2.60.40.10">
    <property type="entry name" value="Immunoglobulins"/>
    <property type="match status" value="1"/>
</dbReference>
<keyword evidence="6" id="KW-1185">Reference proteome</keyword>
<feature type="domain" description="Glycosyl hydrolase-like 10" evidence="3">
    <location>
        <begin position="23"/>
        <end position="325"/>
    </location>
</feature>
<dbReference type="RefSeq" id="WP_210512702.1">
    <property type="nucleotide sequence ID" value="NZ_JAFIDN010000009.1"/>
</dbReference>
<evidence type="ECO:0000313" key="6">
    <source>
        <dbReference type="Proteomes" id="UP000673975"/>
    </source>
</evidence>
<evidence type="ECO:0000256" key="1">
    <source>
        <dbReference type="ARBA" id="ARBA00022729"/>
    </source>
</evidence>
<gene>
    <name evidence="5" type="ORF">NATSA_11255</name>
</gene>
<keyword evidence="1" id="KW-0732">Signal</keyword>
<dbReference type="NCBIfam" id="TIGR04183">
    <property type="entry name" value="Por_Secre_tail"/>
    <property type="match status" value="1"/>
</dbReference>
<evidence type="ECO:0000256" key="2">
    <source>
        <dbReference type="SAM" id="MobiDB-lite"/>
    </source>
</evidence>
<organism evidence="5 6">
    <name type="scientific">Natronogracilivirga saccharolytica</name>
    <dbReference type="NCBI Taxonomy" id="2812953"/>
    <lineage>
        <taxon>Bacteria</taxon>
        <taxon>Pseudomonadati</taxon>
        <taxon>Balneolota</taxon>
        <taxon>Balneolia</taxon>
        <taxon>Balneolales</taxon>
        <taxon>Cyclonatronaceae</taxon>
        <taxon>Natronogracilivirga</taxon>
    </lineage>
</organism>
<dbReference type="EMBL" id="JAFIDN010000009">
    <property type="protein sequence ID" value="MBP3193244.1"/>
    <property type="molecule type" value="Genomic_DNA"/>
</dbReference>
<name>A0A8J7RSY9_9BACT</name>
<protein>
    <submittedName>
        <fullName evidence="5">Family 10 glycosylhydrolase</fullName>
    </submittedName>
</protein>
<feature type="domain" description="Secretion system C-terminal sorting" evidence="4">
    <location>
        <begin position="513"/>
        <end position="588"/>
    </location>
</feature>
<dbReference type="PANTHER" id="PTHR43405:SF1">
    <property type="entry name" value="GLYCOSYL HYDROLASE DIGH"/>
    <property type="match status" value="1"/>
</dbReference>
<dbReference type="InterPro" id="IPR017853">
    <property type="entry name" value="GH"/>
</dbReference>
<dbReference type="Pfam" id="PF18962">
    <property type="entry name" value="Por_Secre_tail"/>
    <property type="match status" value="1"/>
</dbReference>
<evidence type="ECO:0000259" key="3">
    <source>
        <dbReference type="Pfam" id="PF02638"/>
    </source>
</evidence>
<proteinExistence type="predicted"/>
<dbReference type="Pfam" id="PF02638">
    <property type="entry name" value="GHL10"/>
    <property type="match status" value="1"/>
</dbReference>
<evidence type="ECO:0000313" key="5">
    <source>
        <dbReference type="EMBL" id="MBP3193244.1"/>
    </source>
</evidence>
<dbReference type="Gene3D" id="2.60.40.4070">
    <property type="match status" value="1"/>
</dbReference>
<dbReference type="AlphaFoldDB" id="A0A8J7RSY9"/>
<dbReference type="SUPFAM" id="SSF51445">
    <property type="entry name" value="(Trans)glycosidases"/>
    <property type="match status" value="1"/>
</dbReference>
<dbReference type="InterPro" id="IPR052177">
    <property type="entry name" value="Divisome_Glycosyl_Hydrolase"/>
</dbReference>
<comment type="caution">
    <text evidence="5">The sequence shown here is derived from an EMBL/GenBank/DDBJ whole genome shotgun (WGS) entry which is preliminary data.</text>
</comment>
<feature type="compositionally biased region" description="Polar residues" evidence="2">
    <location>
        <begin position="1"/>
        <end position="16"/>
    </location>
</feature>